<reference evidence="3" key="3">
    <citation type="submission" date="2015-04" db="UniProtKB">
        <authorList>
            <consortium name="EnsemblPlants"/>
        </authorList>
    </citation>
    <scope>IDENTIFICATION</scope>
    <source>
        <strain evidence="3">cv. Jemalong A17</strain>
    </source>
</reference>
<dbReference type="EMBL" id="CM001219">
    <property type="protein sequence ID" value="AES72752.1"/>
    <property type="molecule type" value="Genomic_DNA"/>
</dbReference>
<dbReference type="PaxDb" id="3880-AES72752"/>
<dbReference type="KEGG" id="mtr:11440464"/>
<proteinExistence type="predicted"/>
<dbReference type="PANTHER" id="PTHR36350:SF3">
    <property type="entry name" value="TRANSMEMBRANE PROTEIN"/>
    <property type="match status" value="1"/>
</dbReference>
<dbReference type="EnsemblPlants" id="AES72752">
    <property type="protein sequence ID" value="AES72752"/>
    <property type="gene ID" value="MTR_3g095070"/>
</dbReference>
<evidence type="ECO:0000313" key="1">
    <source>
        <dbReference type="EMBL" id="AES72752.1"/>
    </source>
</evidence>
<dbReference type="eggNOG" id="ENOG502QQZU">
    <property type="taxonomic scope" value="Eukaryota"/>
</dbReference>
<name>G7JAC0_MEDTR</name>
<gene>
    <name evidence="3" type="primary">11440464</name>
    <name evidence="1" type="ordered locus">MTR_3g095070</name>
    <name evidence="2" type="ORF">MtrunA17_Chr3g0129351</name>
</gene>
<dbReference type="OMA" id="YWSLVPE"/>
<dbReference type="Gene3D" id="1.25.40.10">
    <property type="entry name" value="Tetratricopeptide repeat domain"/>
    <property type="match status" value="2"/>
</dbReference>
<dbReference type="Proteomes" id="UP000002051">
    <property type="component" value="Chromosome 3"/>
</dbReference>
<dbReference type="HOGENOM" id="CLU_044919_1_0_1"/>
<dbReference type="STRING" id="3880.G7JAC0"/>
<dbReference type="Proteomes" id="UP000265566">
    <property type="component" value="Chromosome 3"/>
</dbReference>
<reference evidence="2" key="5">
    <citation type="journal article" date="2018" name="Nat. Plants">
        <title>Whole-genome landscape of Medicago truncatula symbiotic genes.</title>
        <authorList>
            <person name="Pecrix Y."/>
            <person name="Gamas P."/>
            <person name="Carrere S."/>
        </authorList>
    </citation>
    <scope>NUCLEOTIDE SEQUENCE</scope>
    <source>
        <tissue evidence="2">Leaves</tissue>
    </source>
</reference>
<dbReference type="PANTHER" id="PTHR36350">
    <property type="entry name" value="TRANSMEMBRANE PROTEIN"/>
    <property type="match status" value="1"/>
</dbReference>
<reference evidence="1 4" key="2">
    <citation type="journal article" date="2014" name="BMC Genomics">
        <title>An improved genome release (version Mt4.0) for the model legume Medicago truncatula.</title>
        <authorList>
            <person name="Tang H."/>
            <person name="Krishnakumar V."/>
            <person name="Bidwell S."/>
            <person name="Rosen B."/>
            <person name="Chan A."/>
            <person name="Zhou S."/>
            <person name="Gentzbittel L."/>
            <person name="Childs K.L."/>
            <person name="Yandell M."/>
            <person name="Gundlach H."/>
            <person name="Mayer K.F."/>
            <person name="Schwartz D.C."/>
            <person name="Town C.D."/>
        </authorList>
    </citation>
    <scope>GENOME REANNOTATION</scope>
    <source>
        <strain evidence="3 4">cv. Jemalong A17</strain>
    </source>
</reference>
<dbReference type="OrthoDB" id="2012659at2759"/>
<keyword evidence="4" id="KW-1185">Reference proteome</keyword>
<reference evidence="5" key="4">
    <citation type="journal article" date="2018" name="Nat. Plants">
        <title>Whole-genome landscape of Medicago truncatula symbiotic genes.</title>
        <authorList>
            <person name="Pecrix Y."/>
            <person name="Staton S.E."/>
            <person name="Sallet E."/>
            <person name="Lelandais-Briere C."/>
            <person name="Moreau S."/>
            <person name="Carrere S."/>
            <person name="Blein T."/>
            <person name="Jardinaud M.F."/>
            <person name="Latrasse D."/>
            <person name="Zouine M."/>
            <person name="Zahm M."/>
            <person name="Kreplak J."/>
            <person name="Mayjonade B."/>
            <person name="Satge C."/>
            <person name="Perez M."/>
            <person name="Cauet S."/>
            <person name="Marande W."/>
            <person name="Chantry-Darmon C."/>
            <person name="Lopez-Roques C."/>
            <person name="Bouchez O."/>
            <person name="Berard A."/>
            <person name="Debelle F."/>
            <person name="Munos S."/>
            <person name="Bendahmane A."/>
            <person name="Berges H."/>
            <person name="Niebel A."/>
            <person name="Buitink J."/>
            <person name="Frugier F."/>
            <person name="Benhamed M."/>
            <person name="Crespi M."/>
            <person name="Gouzy J."/>
            <person name="Gamas P."/>
        </authorList>
    </citation>
    <scope>NUCLEOTIDE SEQUENCE [LARGE SCALE GENOMIC DNA]</scope>
    <source>
        <strain evidence="5">cv. Jemalong A17</strain>
    </source>
</reference>
<evidence type="ECO:0000313" key="5">
    <source>
        <dbReference type="Proteomes" id="UP000265566"/>
    </source>
</evidence>
<dbReference type="EMBL" id="PSQE01000003">
    <property type="protein sequence ID" value="RHN69860.1"/>
    <property type="molecule type" value="Genomic_DNA"/>
</dbReference>
<evidence type="ECO:0000313" key="3">
    <source>
        <dbReference type="EnsemblPlants" id="AES72752"/>
    </source>
</evidence>
<dbReference type="AlphaFoldDB" id="G7JAC0"/>
<dbReference type="Gramene" id="rna18385">
    <property type="protein sequence ID" value="RHN69860.1"/>
    <property type="gene ID" value="gene18385"/>
</dbReference>
<reference evidence="1 4" key="1">
    <citation type="journal article" date="2011" name="Nature">
        <title>The Medicago genome provides insight into the evolution of rhizobial symbioses.</title>
        <authorList>
            <person name="Young N.D."/>
            <person name="Debelle F."/>
            <person name="Oldroyd G.E."/>
            <person name="Geurts R."/>
            <person name="Cannon S.B."/>
            <person name="Udvardi M.K."/>
            <person name="Benedito V.A."/>
            <person name="Mayer K.F."/>
            <person name="Gouzy J."/>
            <person name="Schoof H."/>
            <person name="Van de Peer Y."/>
            <person name="Proost S."/>
            <person name="Cook D.R."/>
            <person name="Meyers B.C."/>
            <person name="Spannagl M."/>
            <person name="Cheung F."/>
            <person name="De Mita S."/>
            <person name="Krishnakumar V."/>
            <person name="Gundlach H."/>
            <person name="Zhou S."/>
            <person name="Mudge J."/>
            <person name="Bharti A.K."/>
            <person name="Murray J.D."/>
            <person name="Naoumkina M.A."/>
            <person name="Rosen B."/>
            <person name="Silverstein K.A."/>
            <person name="Tang H."/>
            <person name="Rombauts S."/>
            <person name="Zhao P.X."/>
            <person name="Zhou P."/>
            <person name="Barbe V."/>
            <person name="Bardou P."/>
            <person name="Bechner M."/>
            <person name="Bellec A."/>
            <person name="Berger A."/>
            <person name="Berges H."/>
            <person name="Bidwell S."/>
            <person name="Bisseling T."/>
            <person name="Choisne N."/>
            <person name="Couloux A."/>
            <person name="Denny R."/>
            <person name="Deshpande S."/>
            <person name="Dai X."/>
            <person name="Doyle J.J."/>
            <person name="Dudez A.M."/>
            <person name="Farmer A.D."/>
            <person name="Fouteau S."/>
            <person name="Franken C."/>
            <person name="Gibelin C."/>
            <person name="Gish J."/>
            <person name="Goldstein S."/>
            <person name="Gonzalez A.J."/>
            <person name="Green P.J."/>
            <person name="Hallab A."/>
            <person name="Hartog M."/>
            <person name="Hua A."/>
            <person name="Humphray S.J."/>
            <person name="Jeong D.H."/>
            <person name="Jing Y."/>
            <person name="Jocker A."/>
            <person name="Kenton S.M."/>
            <person name="Kim D.J."/>
            <person name="Klee K."/>
            <person name="Lai H."/>
            <person name="Lang C."/>
            <person name="Lin S."/>
            <person name="Macmil S.L."/>
            <person name="Magdelenat G."/>
            <person name="Matthews L."/>
            <person name="McCorrison J."/>
            <person name="Monaghan E.L."/>
            <person name="Mun J.H."/>
            <person name="Najar F.Z."/>
            <person name="Nicholson C."/>
            <person name="Noirot C."/>
            <person name="O'Bleness M."/>
            <person name="Paule C.R."/>
            <person name="Poulain J."/>
            <person name="Prion F."/>
            <person name="Qin B."/>
            <person name="Qu C."/>
            <person name="Retzel E.F."/>
            <person name="Riddle C."/>
            <person name="Sallet E."/>
            <person name="Samain S."/>
            <person name="Samson N."/>
            <person name="Sanders I."/>
            <person name="Saurat O."/>
            <person name="Scarpelli C."/>
            <person name="Schiex T."/>
            <person name="Segurens B."/>
            <person name="Severin A.J."/>
            <person name="Sherrier D.J."/>
            <person name="Shi R."/>
            <person name="Sims S."/>
            <person name="Singer S.R."/>
            <person name="Sinharoy S."/>
            <person name="Sterck L."/>
            <person name="Viollet A."/>
            <person name="Wang B.B."/>
            <person name="Wang K."/>
            <person name="Wang M."/>
            <person name="Wang X."/>
            <person name="Warfsmann J."/>
            <person name="Weissenbach J."/>
            <person name="White D.D."/>
            <person name="White J.D."/>
            <person name="Wiley G.B."/>
            <person name="Wincker P."/>
            <person name="Xing Y."/>
            <person name="Yang L."/>
            <person name="Yao Z."/>
            <person name="Ying F."/>
            <person name="Zhai J."/>
            <person name="Zhou L."/>
            <person name="Zuber A."/>
            <person name="Denarie J."/>
            <person name="Dixon R.A."/>
            <person name="May G.D."/>
            <person name="Schwartz D.C."/>
            <person name="Rogers J."/>
            <person name="Quetier F."/>
            <person name="Town C.D."/>
            <person name="Roe B.A."/>
        </authorList>
    </citation>
    <scope>NUCLEOTIDE SEQUENCE [LARGE SCALE GENOMIC DNA]</scope>
    <source>
        <strain evidence="1">A17</strain>
        <strain evidence="3 4">cv. Jemalong A17</strain>
    </source>
</reference>
<dbReference type="SUPFAM" id="SSF48452">
    <property type="entry name" value="TPR-like"/>
    <property type="match status" value="1"/>
</dbReference>
<organism evidence="1 4">
    <name type="scientific">Medicago truncatula</name>
    <name type="common">Barrel medic</name>
    <name type="synonym">Medicago tribuloides</name>
    <dbReference type="NCBI Taxonomy" id="3880"/>
    <lineage>
        <taxon>Eukaryota</taxon>
        <taxon>Viridiplantae</taxon>
        <taxon>Streptophyta</taxon>
        <taxon>Embryophyta</taxon>
        <taxon>Tracheophyta</taxon>
        <taxon>Spermatophyta</taxon>
        <taxon>Magnoliopsida</taxon>
        <taxon>eudicotyledons</taxon>
        <taxon>Gunneridae</taxon>
        <taxon>Pentapetalae</taxon>
        <taxon>rosids</taxon>
        <taxon>fabids</taxon>
        <taxon>Fabales</taxon>
        <taxon>Fabaceae</taxon>
        <taxon>Papilionoideae</taxon>
        <taxon>50 kb inversion clade</taxon>
        <taxon>NPAAA clade</taxon>
        <taxon>Hologalegina</taxon>
        <taxon>IRL clade</taxon>
        <taxon>Trifolieae</taxon>
        <taxon>Medicago</taxon>
    </lineage>
</organism>
<accession>G7JAC0</accession>
<protein>
    <submittedName>
        <fullName evidence="2">Putative tetratricopeptide-like helical domain-containing protein</fullName>
    </submittedName>
    <submittedName>
        <fullName evidence="1">TPR superfamily protein</fullName>
    </submittedName>
</protein>
<sequence>MASTATTTLFISSEFKPNLPNSLLLPRIRICNKPLSISLQPSKFRATHLSLCNCSRTPLTPSTIFSPQTTLTNFISQKISFFLIGSFIFVACFSRKPAFAVSVPSVDSAEILEEKILEKDSRNVEALKVIVYGKIRRGKCKEAEKFVKRLIDEEPNEVEWRLLLALCYETMGYLSKAKGLYLEILENWPLFVRALHGLAMVMHKNKEGPAVFEMLNKAVELAINENKVTEERNIKILTAQMRVVQGDLEEGLKRCQDLIDQNPRDFRPYLCQGIIYSLLDKKEEAAKQFETYQALVPEEFPQRGFLDDITLAAKGTSPVQFQKEFRNQFSDQK</sequence>
<evidence type="ECO:0000313" key="4">
    <source>
        <dbReference type="Proteomes" id="UP000002051"/>
    </source>
</evidence>
<dbReference type="InterPro" id="IPR011990">
    <property type="entry name" value="TPR-like_helical_dom_sf"/>
</dbReference>
<evidence type="ECO:0000313" key="2">
    <source>
        <dbReference type="EMBL" id="RHN69860.1"/>
    </source>
</evidence>